<sequence length="91" mass="10730">METVKAVCLDEVEFLKAWKNENGKPISLNYLVTTLTTYRNAIKEQMGPDYKAQENQWRELKRNRHKAVEEVYGKDPLNFPSSSKKLMRIRL</sequence>
<evidence type="ECO:0000313" key="2">
    <source>
        <dbReference type="Proteomes" id="UP000177583"/>
    </source>
</evidence>
<comment type="caution">
    <text evidence="1">The sequence shown here is derived from an EMBL/GenBank/DDBJ whole genome shotgun (WGS) entry which is preliminary data.</text>
</comment>
<organism evidence="1 2">
    <name type="scientific">Candidatus Lambdaproteobacteria bacterium RIFOXYD2_FULL_56_26</name>
    <dbReference type="NCBI Taxonomy" id="1817773"/>
    <lineage>
        <taxon>Bacteria</taxon>
        <taxon>Pseudomonadati</taxon>
        <taxon>Pseudomonadota</taxon>
        <taxon>Candidatus Lambdaproteobacteria</taxon>
    </lineage>
</organism>
<protein>
    <submittedName>
        <fullName evidence="1">Uncharacterized protein</fullName>
    </submittedName>
</protein>
<accession>A0A1F6GSH3</accession>
<reference evidence="1 2" key="1">
    <citation type="journal article" date="2016" name="Nat. Commun.">
        <title>Thousands of microbial genomes shed light on interconnected biogeochemical processes in an aquifer system.</title>
        <authorList>
            <person name="Anantharaman K."/>
            <person name="Brown C.T."/>
            <person name="Hug L.A."/>
            <person name="Sharon I."/>
            <person name="Castelle C.J."/>
            <person name="Probst A.J."/>
            <person name="Thomas B.C."/>
            <person name="Singh A."/>
            <person name="Wilkins M.J."/>
            <person name="Karaoz U."/>
            <person name="Brodie E.L."/>
            <person name="Williams K.H."/>
            <person name="Hubbard S.S."/>
            <person name="Banfield J.F."/>
        </authorList>
    </citation>
    <scope>NUCLEOTIDE SEQUENCE [LARGE SCALE GENOMIC DNA]</scope>
</reference>
<gene>
    <name evidence="1" type="ORF">A2557_00260</name>
</gene>
<dbReference type="Proteomes" id="UP000177583">
    <property type="component" value="Unassembled WGS sequence"/>
</dbReference>
<dbReference type="EMBL" id="MFNF01000040">
    <property type="protein sequence ID" value="OGH01019.1"/>
    <property type="molecule type" value="Genomic_DNA"/>
</dbReference>
<evidence type="ECO:0000313" key="1">
    <source>
        <dbReference type="EMBL" id="OGH01019.1"/>
    </source>
</evidence>
<proteinExistence type="predicted"/>
<dbReference type="AlphaFoldDB" id="A0A1F6GSH3"/>
<name>A0A1F6GSH3_9PROT</name>